<dbReference type="EMBL" id="VSWC01000067">
    <property type="protein sequence ID" value="KAA1096459.1"/>
    <property type="molecule type" value="Genomic_DNA"/>
</dbReference>
<accession>A0A5B0P921</accession>
<reference evidence="1 2" key="1">
    <citation type="submission" date="2019-05" db="EMBL/GenBank/DDBJ databases">
        <title>Emergence of the Ug99 lineage of the wheat stem rust pathogen through somatic hybridization.</title>
        <authorList>
            <person name="Li F."/>
            <person name="Upadhyaya N.M."/>
            <person name="Sperschneider J."/>
            <person name="Matny O."/>
            <person name="Nguyen-Phuc H."/>
            <person name="Mago R."/>
            <person name="Raley C."/>
            <person name="Miller M.E."/>
            <person name="Silverstein K.A.T."/>
            <person name="Henningsen E."/>
            <person name="Hirsch C.D."/>
            <person name="Visser B."/>
            <person name="Pretorius Z.A."/>
            <person name="Steffenson B.J."/>
            <person name="Schwessinger B."/>
            <person name="Dodds P.N."/>
            <person name="Figueroa M."/>
        </authorList>
    </citation>
    <scope>NUCLEOTIDE SEQUENCE [LARGE SCALE GENOMIC DNA]</scope>
    <source>
        <strain evidence="1">21-0</strain>
    </source>
</reference>
<dbReference type="OrthoDB" id="674642at2759"/>
<name>A0A5B0P921_PUCGR</name>
<sequence>MADIRNGLSRTISTYSVDDYLVDSMEEEIFYCLLNSVSRPPERRALEGPRMVIHRDRIAGHKRLMADYFDENPVYNNRMFERRF</sequence>
<dbReference type="Proteomes" id="UP000324748">
    <property type="component" value="Unassembled WGS sequence"/>
</dbReference>
<gene>
    <name evidence="1" type="ORF">PGT21_017368</name>
</gene>
<dbReference type="PANTHER" id="PTHR47150:SF5">
    <property type="entry name" value="OS07G0546750 PROTEIN"/>
    <property type="match status" value="1"/>
</dbReference>
<proteinExistence type="predicted"/>
<keyword evidence="2" id="KW-1185">Reference proteome</keyword>
<dbReference type="AlphaFoldDB" id="A0A5B0P921"/>
<comment type="caution">
    <text evidence="1">The sequence shown here is derived from an EMBL/GenBank/DDBJ whole genome shotgun (WGS) entry which is preliminary data.</text>
</comment>
<organism evidence="1 2">
    <name type="scientific">Puccinia graminis f. sp. tritici</name>
    <dbReference type="NCBI Taxonomy" id="56615"/>
    <lineage>
        <taxon>Eukaryota</taxon>
        <taxon>Fungi</taxon>
        <taxon>Dikarya</taxon>
        <taxon>Basidiomycota</taxon>
        <taxon>Pucciniomycotina</taxon>
        <taxon>Pucciniomycetes</taxon>
        <taxon>Pucciniales</taxon>
        <taxon>Pucciniaceae</taxon>
        <taxon>Puccinia</taxon>
    </lineage>
</organism>
<evidence type="ECO:0000313" key="1">
    <source>
        <dbReference type="EMBL" id="KAA1096459.1"/>
    </source>
</evidence>
<protein>
    <submittedName>
        <fullName evidence="1">Uncharacterized protein</fullName>
    </submittedName>
</protein>
<evidence type="ECO:0000313" key="2">
    <source>
        <dbReference type="Proteomes" id="UP000324748"/>
    </source>
</evidence>
<dbReference type="PANTHER" id="PTHR47150">
    <property type="entry name" value="OS12G0169200 PROTEIN"/>
    <property type="match status" value="1"/>
</dbReference>